<evidence type="ECO:0000313" key="1">
    <source>
        <dbReference type="EMBL" id="AOZ05557.1"/>
    </source>
</evidence>
<reference evidence="1 2" key="1">
    <citation type="submission" date="2016-10" db="EMBL/GenBank/DDBJ databases">
        <title>Complete genome sequences of three Cupriavidus strains isolated from various Malaysian environments.</title>
        <authorList>
            <person name="Abdullah A.A.-A."/>
            <person name="Shafie N.A.H."/>
            <person name="Lau N.S."/>
        </authorList>
    </citation>
    <scope>NUCLEOTIDE SEQUENCE [LARGE SCALE GENOMIC DNA]</scope>
    <source>
        <strain evidence="1 2">USMAA1020</strain>
    </source>
</reference>
<dbReference type="RefSeq" id="WP_071068769.1">
    <property type="nucleotide sequence ID" value="NZ_CP017754.1"/>
</dbReference>
<evidence type="ECO:0008006" key="3">
    <source>
        <dbReference type="Google" id="ProtNLM"/>
    </source>
</evidence>
<sequence>MPADSAASRPIPQTISLRGGQSLRLSATPGSVLHVAAGRARLHTAPAWLAQSIHQAQHRLAAGDVYRIETAGWIVVESEAGAELTLRQAPARPGRVARLLVRWPVWGLLRRPAGRG</sequence>
<organism evidence="1 2">
    <name type="scientific">Cupriavidus malaysiensis</name>
    <dbReference type="NCBI Taxonomy" id="367825"/>
    <lineage>
        <taxon>Bacteria</taxon>
        <taxon>Pseudomonadati</taxon>
        <taxon>Pseudomonadota</taxon>
        <taxon>Betaproteobacteria</taxon>
        <taxon>Burkholderiales</taxon>
        <taxon>Burkholderiaceae</taxon>
        <taxon>Cupriavidus</taxon>
    </lineage>
</organism>
<accession>A0ABM6F2Q8</accession>
<dbReference type="Proteomes" id="UP000177515">
    <property type="component" value="Chromosome 1"/>
</dbReference>
<evidence type="ECO:0000313" key="2">
    <source>
        <dbReference type="Proteomes" id="UP000177515"/>
    </source>
</evidence>
<name>A0ABM6F2Q8_9BURK</name>
<gene>
    <name evidence="1" type="ORF">BKK80_06900</name>
</gene>
<protein>
    <recommendedName>
        <fullName evidence="3">DUF2917 domain-containing protein</fullName>
    </recommendedName>
</protein>
<keyword evidence="2" id="KW-1185">Reference proteome</keyword>
<proteinExistence type="predicted"/>
<dbReference type="EMBL" id="CP017754">
    <property type="protein sequence ID" value="AOZ05557.1"/>
    <property type="molecule type" value="Genomic_DNA"/>
</dbReference>